<evidence type="ECO:0000313" key="2">
    <source>
        <dbReference type="Proteomes" id="UP001152622"/>
    </source>
</evidence>
<evidence type="ECO:0000313" key="1">
    <source>
        <dbReference type="EMBL" id="KAJ8350555.1"/>
    </source>
</evidence>
<accession>A0A9Q1ISE9</accession>
<gene>
    <name evidence="1" type="ORF">SKAU_G00256850</name>
</gene>
<protein>
    <submittedName>
        <fullName evidence="1">Uncharacterized protein</fullName>
    </submittedName>
</protein>
<keyword evidence="2" id="KW-1185">Reference proteome</keyword>
<organism evidence="1 2">
    <name type="scientific">Synaphobranchus kaupii</name>
    <name type="common">Kaup's arrowtooth eel</name>
    <dbReference type="NCBI Taxonomy" id="118154"/>
    <lineage>
        <taxon>Eukaryota</taxon>
        <taxon>Metazoa</taxon>
        <taxon>Chordata</taxon>
        <taxon>Craniata</taxon>
        <taxon>Vertebrata</taxon>
        <taxon>Euteleostomi</taxon>
        <taxon>Actinopterygii</taxon>
        <taxon>Neopterygii</taxon>
        <taxon>Teleostei</taxon>
        <taxon>Anguilliformes</taxon>
        <taxon>Synaphobranchidae</taxon>
        <taxon>Synaphobranchus</taxon>
    </lineage>
</organism>
<dbReference type="AlphaFoldDB" id="A0A9Q1ISE9"/>
<comment type="caution">
    <text evidence="1">The sequence shown here is derived from an EMBL/GenBank/DDBJ whole genome shotgun (WGS) entry which is preliminary data.</text>
</comment>
<reference evidence="1" key="1">
    <citation type="journal article" date="2023" name="Science">
        <title>Genome structures resolve the early diversification of teleost fishes.</title>
        <authorList>
            <person name="Parey E."/>
            <person name="Louis A."/>
            <person name="Montfort J."/>
            <person name="Bouchez O."/>
            <person name="Roques C."/>
            <person name="Iampietro C."/>
            <person name="Lluch J."/>
            <person name="Castinel A."/>
            <person name="Donnadieu C."/>
            <person name="Desvignes T."/>
            <person name="Floi Bucao C."/>
            <person name="Jouanno E."/>
            <person name="Wen M."/>
            <person name="Mejri S."/>
            <person name="Dirks R."/>
            <person name="Jansen H."/>
            <person name="Henkel C."/>
            <person name="Chen W.J."/>
            <person name="Zahm M."/>
            <person name="Cabau C."/>
            <person name="Klopp C."/>
            <person name="Thompson A.W."/>
            <person name="Robinson-Rechavi M."/>
            <person name="Braasch I."/>
            <person name="Lecointre G."/>
            <person name="Bobe J."/>
            <person name="Postlethwait J.H."/>
            <person name="Berthelot C."/>
            <person name="Roest Crollius H."/>
            <person name="Guiguen Y."/>
        </authorList>
    </citation>
    <scope>NUCLEOTIDE SEQUENCE</scope>
    <source>
        <strain evidence="1">WJC10195</strain>
    </source>
</reference>
<name>A0A9Q1ISE9_SYNKA</name>
<dbReference type="EMBL" id="JAINUF010000009">
    <property type="protein sequence ID" value="KAJ8350555.1"/>
    <property type="molecule type" value="Genomic_DNA"/>
</dbReference>
<sequence length="108" mass="12463">MLLACGVEHTPCFIDLRAAAHEGSGECCGPRLRHRHPIETLSRLYLSVSYRRVHLRGVWWLPSSGARHERSSDELQRFQNISVLCRQAVFHLDRIHQQGQNFSFLLTV</sequence>
<proteinExistence type="predicted"/>
<dbReference type="Proteomes" id="UP001152622">
    <property type="component" value="Chromosome 9"/>
</dbReference>